<name>A0A8C2T304_COTJA</name>
<keyword evidence="3" id="KW-1185">Reference proteome</keyword>
<protein>
    <submittedName>
        <fullName evidence="2">Uncharacterized protein</fullName>
    </submittedName>
</protein>
<dbReference type="Proteomes" id="UP000694412">
    <property type="component" value="Chromosome 1"/>
</dbReference>
<accession>A0A8C2T304</accession>
<feature type="region of interest" description="Disordered" evidence="1">
    <location>
        <begin position="1"/>
        <end position="27"/>
    </location>
</feature>
<reference evidence="2" key="2">
    <citation type="submission" date="2025-08" db="UniProtKB">
        <authorList>
            <consortium name="Ensembl"/>
        </authorList>
    </citation>
    <scope>IDENTIFICATION</scope>
</reference>
<evidence type="ECO:0000313" key="3">
    <source>
        <dbReference type="Proteomes" id="UP000694412"/>
    </source>
</evidence>
<organism evidence="2 3">
    <name type="scientific">Coturnix japonica</name>
    <name type="common">Japanese quail</name>
    <name type="synonym">Coturnix coturnix japonica</name>
    <dbReference type="NCBI Taxonomy" id="93934"/>
    <lineage>
        <taxon>Eukaryota</taxon>
        <taxon>Metazoa</taxon>
        <taxon>Chordata</taxon>
        <taxon>Craniata</taxon>
        <taxon>Vertebrata</taxon>
        <taxon>Euteleostomi</taxon>
        <taxon>Archelosauria</taxon>
        <taxon>Archosauria</taxon>
        <taxon>Dinosauria</taxon>
        <taxon>Saurischia</taxon>
        <taxon>Theropoda</taxon>
        <taxon>Coelurosauria</taxon>
        <taxon>Aves</taxon>
        <taxon>Neognathae</taxon>
        <taxon>Galloanserae</taxon>
        <taxon>Galliformes</taxon>
        <taxon>Phasianidae</taxon>
        <taxon>Perdicinae</taxon>
        <taxon>Coturnix</taxon>
    </lineage>
</organism>
<dbReference type="Ensembl" id="ENSCJPT00005009862.1">
    <property type="protein sequence ID" value="ENSCJPP00005006234.1"/>
    <property type="gene ID" value="ENSCJPG00005005860.1"/>
</dbReference>
<proteinExistence type="predicted"/>
<evidence type="ECO:0000313" key="2">
    <source>
        <dbReference type="Ensembl" id="ENSCJPP00005006234.1"/>
    </source>
</evidence>
<reference evidence="2" key="3">
    <citation type="submission" date="2025-09" db="UniProtKB">
        <authorList>
            <consortium name="Ensembl"/>
        </authorList>
    </citation>
    <scope>IDENTIFICATION</scope>
</reference>
<sequence>MKVGKALSDPQPHPHAHCPHPSVPHPHGSSALLLFWRRISESPGFSQPPRLPPETSYGKLRPVRAAPPPPTQQHHRRPAEKIEDVEITLV</sequence>
<dbReference type="AlphaFoldDB" id="A0A8C2T304"/>
<feature type="region of interest" description="Disordered" evidence="1">
    <location>
        <begin position="42"/>
        <end position="90"/>
    </location>
</feature>
<evidence type="ECO:0000256" key="1">
    <source>
        <dbReference type="SAM" id="MobiDB-lite"/>
    </source>
</evidence>
<reference evidence="2" key="1">
    <citation type="submission" date="2015-11" db="EMBL/GenBank/DDBJ databases">
        <authorList>
            <consortium name="International Coturnix japonica Genome Analysis Consortium"/>
            <person name="Warren W."/>
            <person name="Burt D.W."/>
            <person name="Antin P.B."/>
            <person name="Lanford R."/>
            <person name="Gros J."/>
            <person name="Wilson R.K."/>
        </authorList>
    </citation>
    <scope>NUCLEOTIDE SEQUENCE [LARGE SCALE GENOMIC DNA]</scope>
</reference>